<evidence type="ECO:0000313" key="1">
    <source>
        <dbReference type="EMBL" id="SEI82342.1"/>
    </source>
</evidence>
<dbReference type="STRING" id="170623.SAMN04244579_02122"/>
<protein>
    <submittedName>
        <fullName evidence="1">Uncharacterized protein</fullName>
    </submittedName>
</protein>
<evidence type="ECO:0000313" key="2">
    <source>
        <dbReference type="Proteomes" id="UP000199005"/>
    </source>
</evidence>
<sequence>MPDAHLIPFADAQLVKVRTAGQAFHRLSCMTAESPDWRRAYAEWQAQAEEVAVLLIVKAESLEAHQ</sequence>
<dbReference type="Proteomes" id="UP000199005">
    <property type="component" value="Unassembled WGS sequence"/>
</dbReference>
<name>A0A1H6U301_9GAMM</name>
<organism evidence="1 2">
    <name type="scientific">Azotobacter beijerinckii</name>
    <dbReference type="NCBI Taxonomy" id="170623"/>
    <lineage>
        <taxon>Bacteria</taxon>
        <taxon>Pseudomonadati</taxon>
        <taxon>Pseudomonadota</taxon>
        <taxon>Gammaproteobacteria</taxon>
        <taxon>Pseudomonadales</taxon>
        <taxon>Pseudomonadaceae</taxon>
        <taxon>Azotobacter</taxon>
    </lineage>
</organism>
<dbReference type="AlphaFoldDB" id="A0A1H6U301"/>
<gene>
    <name evidence="1" type="ORF">SAMN04244579_02122</name>
</gene>
<dbReference type="GeneID" id="61932224"/>
<reference evidence="1 2" key="1">
    <citation type="submission" date="2016-10" db="EMBL/GenBank/DDBJ databases">
        <authorList>
            <person name="de Groot N.N."/>
        </authorList>
    </citation>
    <scope>NUCLEOTIDE SEQUENCE [LARGE SCALE GENOMIC DNA]</scope>
    <source>
        <strain evidence="1 2">DSM 1041</strain>
    </source>
</reference>
<dbReference type="RefSeq" id="WP_089169012.1">
    <property type="nucleotide sequence ID" value="NZ_FNYO01000022.1"/>
</dbReference>
<proteinExistence type="predicted"/>
<accession>A0A1H6U301</accession>
<dbReference type="EMBL" id="FNYO01000022">
    <property type="protein sequence ID" value="SEI82342.1"/>
    <property type="molecule type" value="Genomic_DNA"/>
</dbReference>